<dbReference type="RefSeq" id="WP_092056751.1">
    <property type="nucleotide sequence ID" value="NZ_FOQD01000025.1"/>
</dbReference>
<dbReference type="InterPro" id="IPR008271">
    <property type="entry name" value="Ser/Thr_kinase_AS"/>
</dbReference>
<dbReference type="InterPro" id="IPR011009">
    <property type="entry name" value="Kinase-like_dom_sf"/>
</dbReference>
<evidence type="ECO:0000256" key="3">
    <source>
        <dbReference type="ARBA" id="ARBA00022777"/>
    </source>
</evidence>
<name>A0A1I3SLT6_9PLAN</name>
<evidence type="ECO:0000313" key="7">
    <source>
        <dbReference type="Proteomes" id="UP000199518"/>
    </source>
</evidence>
<dbReference type="Pfam" id="PF00069">
    <property type="entry name" value="Pkinase"/>
    <property type="match status" value="1"/>
</dbReference>
<dbReference type="SMART" id="SM00220">
    <property type="entry name" value="S_TKc"/>
    <property type="match status" value="1"/>
</dbReference>
<dbReference type="EMBL" id="FOQD01000025">
    <property type="protein sequence ID" value="SFJ59715.1"/>
    <property type="molecule type" value="Genomic_DNA"/>
</dbReference>
<evidence type="ECO:0000259" key="5">
    <source>
        <dbReference type="PROSITE" id="PS50011"/>
    </source>
</evidence>
<dbReference type="InterPro" id="IPR000719">
    <property type="entry name" value="Prot_kinase_dom"/>
</dbReference>
<dbReference type="GO" id="GO:0004674">
    <property type="term" value="F:protein serine/threonine kinase activity"/>
    <property type="evidence" value="ECO:0007669"/>
    <property type="project" value="UniProtKB-KW"/>
</dbReference>
<accession>A0A1I3SLT6</accession>
<keyword evidence="7" id="KW-1185">Reference proteome</keyword>
<evidence type="ECO:0000313" key="6">
    <source>
        <dbReference type="EMBL" id="SFJ59715.1"/>
    </source>
</evidence>
<keyword evidence="1" id="KW-0808">Transferase</keyword>
<dbReference type="PANTHER" id="PTHR43289">
    <property type="entry name" value="MITOGEN-ACTIVATED PROTEIN KINASE KINASE KINASE 20-RELATED"/>
    <property type="match status" value="1"/>
</dbReference>
<organism evidence="6 7">
    <name type="scientific">Planctomicrobium piriforme</name>
    <dbReference type="NCBI Taxonomy" id="1576369"/>
    <lineage>
        <taxon>Bacteria</taxon>
        <taxon>Pseudomonadati</taxon>
        <taxon>Planctomycetota</taxon>
        <taxon>Planctomycetia</taxon>
        <taxon>Planctomycetales</taxon>
        <taxon>Planctomycetaceae</taxon>
        <taxon>Planctomicrobium</taxon>
    </lineage>
</organism>
<gene>
    <name evidence="6" type="ORF">SAMN05421753_1253</name>
</gene>
<protein>
    <submittedName>
        <fullName evidence="6">Serine/threonine protein kinase</fullName>
    </submittedName>
</protein>
<evidence type="ECO:0000256" key="1">
    <source>
        <dbReference type="ARBA" id="ARBA00022679"/>
    </source>
</evidence>
<keyword evidence="4" id="KW-0067">ATP-binding</keyword>
<dbReference type="Proteomes" id="UP000199518">
    <property type="component" value="Unassembled WGS sequence"/>
</dbReference>
<keyword evidence="6" id="KW-0723">Serine/threonine-protein kinase</keyword>
<feature type="domain" description="Protein kinase" evidence="5">
    <location>
        <begin position="77"/>
        <end position="338"/>
    </location>
</feature>
<dbReference type="Gene3D" id="1.10.510.10">
    <property type="entry name" value="Transferase(Phosphotransferase) domain 1"/>
    <property type="match status" value="1"/>
</dbReference>
<dbReference type="STRING" id="1576369.SAMN05421753_1253"/>
<sequence>MTSNHDPLTIYCPACNEAFLGRLGDSCCPRCGMQAPEHASSSLNTIHISMEDLNPVEFDAHGKDDLHHLSGTEIDRYRLQSLLGKGGMGWVFLAQHQQLNRPCAVKILSPSLVRKDPDYLERFHVEGQAAASLNHANIVTIHAIGQSNGRHFLEMEFVPGRSLQRVVSENPLLPTRAATIALGIANGLAAAHRVGIVHRDLKPDNVLLTHHGIPKISDFGLAKRLHGSAVKEGPGTLAGTPHFMAPELFLGEPATPASDVYALGVSLFVMITGRVPFTGDGFADLAHSIQHDAAPNIRDLKPDVPLELCECLGLMMEKSPTNRPANGIEASQLLQAVLGQVRDVESLLHTAFDHEPHVEWVREGARYRFCVTLPNGRRQIVFVETSDHDLTERLLQIYSLCCPAESHFHREALRLNSEIPHGAIALRDINGTEYFVTLNNYPLGTVDAEEIRRSVLELAEYADSIELKLTGEDRN</sequence>
<reference evidence="7" key="1">
    <citation type="submission" date="2016-10" db="EMBL/GenBank/DDBJ databases">
        <authorList>
            <person name="Varghese N."/>
            <person name="Submissions S."/>
        </authorList>
    </citation>
    <scope>NUCLEOTIDE SEQUENCE [LARGE SCALE GENOMIC DNA]</scope>
    <source>
        <strain evidence="7">DSM 26348</strain>
    </source>
</reference>
<dbReference type="SUPFAM" id="SSF56112">
    <property type="entry name" value="Protein kinase-like (PK-like)"/>
    <property type="match status" value="1"/>
</dbReference>
<dbReference type="PANTHER" id="PTHR43289:SF34">
    <property type="entry name" value="SERINE_THREONINE-PROTEIN KINASE YBDM-RELATED"/>
    <property type="match status" value="1"/>
</dbReference>
<proteinExistence type="predicted"/>
<dbReference type="GO" id="GO:0005524">
    <property type="term" value="F:ATP binding"/>
    <property type="evidence" value="ECO:0007669"/>
    <property type="project" value="UniProtKB-KW"/>
</dbReference>
<dbReference type="CDD" id="cd14014">
    <property type="entry name" value="STKc_PknB_like"/>
    <property type="match status" value="1"/>
</dbReference>
<dbReference type="PROSITE" id="PS00108">
    <property type="entry name" value="PROTEIN_KINASE_ST"/>
    <property type="match status" value="1"/>
</dbReference>
<dbReference type="PROSITE" id="PS50011">
    <property type="entry name" value="PROTEIN_KINASE_DOM"/>
    <property type="match status" value="1"/>
</dbReference>
<evidence type="ECO:0000256" key="2">
    <source>
        <dbReference type="ARBA" id="ARBA00022741"/>
    </source>
</evidence>
<evidence type="ECO:0000256" key="4">
    <source>
        <dbReference type="ARBA" id="ARBA00022840"/>
    </source>
</evidence>
<keyword evidence="3 6" id="KW-0418">Kinase</keyword>
<dbReference type="Gene3D" id="3.30.200.20">
    <property type="entry name" value="Phosphorylase Kinase, domain 1"/>
    <property type="match status" value="1"/>
</dbReference>
<keyword evidence="2" id="KW-0547">Nucleotide-binding</keyword>
<dbReference type="OrthoDB" id="6111975at2"/>
<dbReference type="AlphaFoldDB" id="A0A1I3SLT6"/>